<evidence type="ECO:0000256" key="8">
    <source>
        <dbReference type="SAM" id="MobiDB-lite"/>
    </source>
</evidence>
<feature type="transmembrane region" description="Helical" evidence="9">
    <location>
        <begin position="209"/>
        <end position="227"/>
    </location>
</feature>
<dbReference type="Pfam" id="PF10225">
    <property type="entry name" value="NEMP"/>
    <property type="match status" value="1"/>
</dbReference>
<dbReference type="EMBL" id="BMAW01070760">
    <property type="protein sequence ID" value="GFT74921.1"/>
    <property type="molecule type" value="Genomic_DNA"/>
</dbReference>
<reference evidence="10" key="1">
    <citation type="submission" date="2020-08" db="EMBL/GenBank/DDBJ databases">
        <title>Multicomponent nature underlies the extraordinary mechanical properties of spider dragline silk.</title>
        <authorList>
            <person name="Kono N."/>
            <person name="Nakamura H."/>
            <person name="Mori M."/>
            <person name="Yoshida Y."/>
            <person name="Ohtoshi R."/>
            <person name="Malay A.D."/>
            <person name="Moran D.A.P."/>
            <person name="Tomita M."/>
            <person name="Numata K."/>
            <person name="Arakawa K."/>
        </authorList>
    </citation>
    <scope>NUCLEOTIDE SEQUENCE</scope>
</reference>
<keyword evidence="11" id="KW-1185">Reference proteome</keyword>
<evidence type="ECO:0000313" key="11">
    <source>
        <dbReference type="Proteomes" id="UP000887013"/>
    </source>
</evidence>
<keyword evidence="5 9" id="KW-1133">Transmembrane helix</keyword>
<dbReference type="PANTHER" id="PTHR13598">
    <property type="entry name" value="AT07567P-RELATED"/>
    <property type="match status" value="1"/>
</dbReference>
<comment type="subcellular location">
    <subcellularLocation>
        <location evidence="1">Nucleus inner membrane</location>
        <topology evidence="1">Multi-pass membrane protein</topology>
        <orientation evidence="1">Nucleoplasmic side</orientation>
    </subcellularLocation>
</comment>
<evidence type="ECO:0000256" key="4">
    <source>
        <dbReference type="ARBA" id="ARBA00022729"/>
    </source>
</evidence>
<dbReference type="InterPro" id="IPR019358">
    <property type="entry name" value="NEMP_fam"/>
</dbReference>
<comment type="caution">
    <text evidence="10">The sequence shown here is derived from an EMBL/GenBank/DDBJ whole genome shotgun (WGS) entry which is preliminary data.</text>
</comment>
<feature type="region of interest" description="Disordered" evidence="8">
    <location>
        <begin position="395"/>
        <end position="425"/>
    </location>
</feature>
<evidence type="ECO:0000256" key="6">
    <source>
        <dbReference type="ARBA" id="ARBA00023136"/>
    </source>
</evidence>
<keyword evidence="4" id="KW-0732">Signal</keyword>
<evidence type="ECO:0000256" key="7">
    <source>
        <dbReference type="ARBA" id="ARBA00023242"/>
    </source>
</evidence>
<accession>A0A8X6U3K5</accession>
<evidence type="ECO:0000256" key="9">
    <source>
        <dbReference type="SAM" id="Phobius"/>
    </source>
</evidence>
<evidence type="ECO:0000256" key="5">
    <source>
        <dbReference type="ARBA" id="ARBA00022989"/>
    </source>
</evidence>
<protein>
    <submittedName>
        <fullName evidence="10">Nuclear envelope integral membrane protein 1</fullName>
    </submittedName>
</protein>
<feature type="transmembrane region" description="Helical" evidence="9">
    <location>
        <begin position="239"/>
        <end position="260"/>
    </location>
</feature>
<dbReference type="Proteomes" id="UP000887013">
    <property type="component" value="Unassembled WGS sequence"/>
</dbReference>
<organism evidence="10 11">
    <name type="scientific">Nephila pilipes</name>
    <name type="common">Giant wood spider</name>
    <name type="synonym">Nephila maculata</name>
    <dbReference type="NCBI Taxonomy" id="299642"/>
    <lineage>
        <taxon>Eukaryota</taxon>
        <taxon>Metazoa</taxon>
        <taxon>Ecdysozoa</taxon>
        <taxon>Arthropoda</taxon>
        <taxon>Chelicerata</taxon>
        <taxon>Arachnida</taxon>
        <taxon>Araneae</taxon>
        <taxon>Araneomorphae</taxon>
        <taxon>Entelegynae</taxon>
        <taxon>Araneoidea</taxon>
        <taxon>Nephilidae</taxon>
        <taxon>Nephila</taxon>
    </lineage>
</organism>
<proteinExistence type="inferred from homology"/>
<dbReference type="AlphaFoldDB" id="A0A8X6U3K5"/>
<sequence>MAVILSTGLKLSIFLVIVIAPIHSFVSSDSDGSFVGKQTEAVIWLEPNSNHFKQNGEKFQIFCYKSIPKTILQIWRSVELILENAPLSYDVFLGVNETDVHDKYNSKSLWHPSFWISGQKASIEFPAFSQYCVGIAAKDKYAIFLKVRTVNYWKLLQTVLGLLLFMSAPSLSRNPFFHYTSAISLGVLGSLLVLIYVASRFIPKKSTSYAVMIFGYSFLLYIFQLLWKDLNDIISKYMDLILAYCLFAAFVSFIVCYRLGPIQNVRTFNIIQWSMQTLAVLVIYLSSEYREVSTAIILIIITARMIPSRWISKFQHMWYRLFPPKVKLLTELEFIEQGHIETKKALEHLRKYCSSPDCDVWKTVTRLKNPIRFAEFIDTGRHYTDQELLRYNSEDFEEHDDDESDTEPLGNSYMADQRNGYHNYR</sequence>
<evidence type="ECO:0000313" key="10">
    <source>
        <dbReference type="EMBL" id="GFT74921.1"/>
    </source>
</evidence>
<comment type="similarity">
    <text evidence="2">Belongs to the NEMP family.</text>
</comment>
<keyword evidence="7" id="KW-0539">Nucleus</keyword>
<feature type="compositionally biased region" description="Acidic residues" evidence="8">
    <location>
        <begin position="395"/>
        <end position="406"/>
    </location>
</feature>
<evidence type="ECO:0000256" key="2">
    <source>
        <dbReference type="ARBA" id="ARBA00005748"/>
    </source>
</evidence>
<feature type="transmembrane region" description="Helical" evidence="9">
    <location>
        <begin position="152"/>
        <end position="170"/>
    </location>
</feature>
<dbReference type="OrthoDB" id="509138at2759"/>
<dbReference type="PANTHER" id="PTHR13598:SF1">
    <property type="entry name" value="AT07567P-RELATED"/>
    <property type="match status" value="1"/>
</dbReference>
<keyword evidence="3 9" id="KW-0812">Transmembrane</keyword>
<evidence type="ECO:0000256" key="3">
    <source>
        <dbReference type="ARBA" id="ARBA00022692"/>
    </source>
</evidence>
<gene>
    <name evidence="10" type="primary">NEMP1</name>
    <name evidence="10" type="ORF">NPIL_228111</name>
</gene>
<evidence type="ECO:0000256" key="1">
    <source>
        <dbReference type="ARBA" id="ARBA00004575"/>
    </source>
</evidence>
<name>A0A8X6U3K5_NEPPI</name>
<feature type="transmembrane region" description="Helical" evidence="9">
    <location>
        <begin position="176"/>
        <end position="197"/>
    </location>
</feature>
<keyword evidence="6 9" id="KW-0472">Membrane</keyword>
<dbReference type="GO" id="GO:0005637">
    <property type="term" value="C:nuclear inner membrane"/>
    <property type="evidence" value="ECO:0007669"/>
    <property type="project" value="UniProtKB-SubCell"/>
</dbReference>